<protein>
    <submittedName>
        <fullName evidence="5">Extracellular solute-binding protein</fullName>
    </submittedName>
</protein>
<dbReference type="Proteomes" id="UP001183582">
    <property type="component" value="Unassembled WGS sequence"/>
</dbReference>
<evidence type="ECO:0000256" key="1">
    <source>
        <dbReference type="ARBA" id="ARBA00004196"/>
    </source>
</evidence>
<dbReference type="InterPro" id="IPR006059">
    <property type="entry name" value="SBP"/>
</dbReference>
<dbReference type="PANTHER" id="PTHR43649">
    <property type="entry name" value="ARABINOSE-BINDING PROTEIN-RELATED"/>
    <property type="match status" value="1"/>
</dbReference>
<proteinExistence type="inferred from homology"/>
<gene>
    <name evidence="5" type="ORF">KZC50_01575</name>
</gene>
<dbReference type="EMBL" id="JAHWXH010000001">
    <property type="protein sequence ID" value="MDS0244296.1"/>
    <property type="molecule type" value="Genomic_DNA"/>
</dbReference>
<dbReference type="Gene3D" id="3.40.190.10">
    <property type="entry name" value="Periplasmic binding protein-like II"/>
    <property type="match status" value="2"/>
</dbReference>
<evidence type="ECO:0000256" key="2">
    <source>
        <dbReference type="ARBA" id="ARBA00008520"/>
    </source>
</evidence>
<evidence type="ECO:0000313" key="6">
    <source>
        <dbReference type="Proteomes" id="UP001183582"/>
    </source>
</evidence>
<evidence type="ECO:0000313" key="5">
    <source>
        <dbReference type="EMBL" id="MDS0244296.1"/>
    </source>
</evidence>
<dbReference type="PANTHER" id="PTHR43649:SF31">
    <property type="entry name" value="SN-GLYCEROL-3-PHOSPHATE-BINDING PERIPLASMIC PROTEIN UGPB"/>
    <property type="match status" value="1"/>
</dbReference>
<accession>A0AAJ2HI66</accession>
<reference evidence="5 6" key="1">
    <citation type="submission" date="2021-06" db="EMBL/GenBank/DDBJ databases">
        <title>Genome-based taxonomic framework of Microbacterium strains isolated from marine environment, the description of four new species and reclassification of four preexisting species.</title>
        <authorList>
            <person name="Lee S.D."/>
            <person name="Kim S.-M."/>
            <person name="Byeon Y.-S."/>
            <person name="Yang H.L."/>
            <person name="Kim I.S."/>
        </authorList>
    </citation>
    <scope>NUCLEOTIDE SEQUENCE [LARGE SCALE GENOMIC DNA]</scope>
    <source>
        <strain evidence="5 6">KACC 20514</strain>
    </source>
</reference>
<comment type="caution">
    <text evidence="5">The sequence shown here is derived from an EMBL/GenBank/DDBJ whole genome shotgun (WGS) entry which is preliminary data.</text>
</comment>
<dbReference type="SUPFAM" id="SSF53850">
    <property type="entry name" value="Periplasmic binding protein-like II"/>
    <property type="match status" value="1"/>
</dbReference>
<dbReference type="AlphaFoldDB" id="A0AAJ2HI66"/>
<keyword evidence="3" id="KW-0813">Transport</keyword>
<dbReference type="Pfam" id="PF01547">
    <property type="entry name" value="SBP_bac_1"/>
    <property type="match status" value="1"/>
</dbReference>
<name>A0AAJ2HI66_9MICO</name>
<evidence type="ECO:0000256" key="3">
    <source>
        <dbReference type="ARBA" id="ARBA00022448"/>
    </source>
</evidence>
<dbReference type="RefSeq" id="WP_310890381.1">
    <property type="nucleotide sequence ID" value="NZ_BAAAGR010000001.1"/>
</dbReference>
<comment type="subcellular location">
    <subcellularLocation>
        <location evidence="1">Cell envelope</location>
    </subcellularLocation>
</comment>
<keyword evidence="4" id="KW-0732">Signal</keyword>
<dbReference type="InterPro" id="IPR050490">
    <property type="entry name" value="Bact_solute-bd_prot1"/>
</dbReference>
<organism evidence="5 6">
    <name type="scientific">Microbacterium aurantiacum</name>
    <dbReference type="NCBI Taxonomy" id="162393"/>
    <lineage>
        <taxon>Bacteria</taxon>
        <taxon>Bacillati</taxon>
        <taxon>Actinomycetota</taxon>
        <taxon>Actinomycetes</taxon>
        <taxon>Micrococcales</taxon>
        <taxon>Microbacteriaceae</taxon>
        <taxon>Microbacterium</taxon>
    </lineage>
</organism>
<dbReference type="GeneID" id="301456875"/>
<dbReference type="GO" id="GO:0030313">
    <property type="term" value="C:cell envelope"/>
    <property type="evidence" value="ECO:0007669"/>
    <property type="project" value="UniProtKB-SubCell"/>
</dbReference>
<comment type="similarity">
    <text evidence="2">Belongs to the bacterial solute-binding protein 1 family.</text>
</comment>
<sequence>MTHAQHPLLRWGTTTAVLLTTALAVSGCSDPGGNGEAQGPVTLTLGYGSAATGEAQPFEEIVERFNAEQDEIVVETVATPIADYGNLLRTQLQAGNAPDVITGAAGRGDVTSFLPYADAGYLLPLGEYAFVTDRVPAGADALFFDESGEIYGMPLAATVLGMVNNLTAREAASLELPATWDALLDQCADADSAGPALMTVATTNPANAGLFMIQLAANTVYAADPEWNAKRVAGETTFASTPAWTEALEHVVTLQDAGCFTAGIEQAGTEDSAGALLAGEALQRPGPSPALAAISGGNPDMSFAMSALPAATTAETRAVVDYAGTLVGINSETSNPDAAAVFLEYLTQPEINEIYAAGGAEIPLSNFENGSFPEQYAPMADALGDPERALSAPQYDWPSGEIYDALAGGFQGLLTGQATPEMILDAMDAAWDRAAG</sequence>
<evidence type="ECO:0000256" key="4">
    <source>
        <dbReference type="ARBA" id="ARBA00022729"/>
    </source>
</evidence>